<dbReference type="Pfam" id="PF00591">
    <property type="entry name" value="Glycos_transf_3"/>
    <property type="match status" value="1"/>
</dbReference>
<keyword evidence="4 5" id="KW-0057">Aromatic amino acid biosynthesis</keyword>
<feature type="binding site" evidence="5">
    <location>
        <position position="243"/>
    </location>
    <ligand>
        <name>Mg(2+)</name>
        <dbReference type="ChEBI" id="CHEBI:18420"/>
        <label>1</label>
    </ligand>
</feature>
<evidence type="ECO:0000256" key="5">
    <source>
        <dbReference type="HAMAP-Rule" id="MF_00211"/>
    </source>
</evidence>
<comment type="subunit">
    <text evidence="5">Homodimer.</text>
</comment>
<feature type="binding site" evidence="5">
    <location>
        <position position="138"/>
    </location>
    <ligand>
        <name>5-phospho-alpha-D-ribose 1-diphosphate</name>
        <dbReference type="ChEBI" id="CHEBI:58017"/>
    </ligand>
</feature>
<feature type="binding site" evidence="5">
    <location>
        <position position="106"/>
    </location>
    <ligand>
        <name>5-phospho-alpha-D-ribose 1-diphosphate</name>
        <dbReference type="ChEBI" id="CHEBI:58017"/>
    </ligand>
</feature>
<organism evidence="8 9">
    <name type="scientific">Prescottella agglutinans</name>
    <dbReference type="NCBI Taxonomy" id="1644129"/>
    <lineage>
        <taxon>Bacteria</taxon>
        <taxon>Bacillati</taxon>
        <taxon>Actinomycetota</taxon>
        <taxon>Actinomycetes</taxon>
        <taxon>Mycobacteriales</taxon>
        <taxon>Nocardiaceae</taxon>
        <taxon>Prescottella</taxon>
    </lineage>
</organism>
<dbReference type="SUPFAM" id="SSF47648">
    <property type="entry name" value="Nucleoside phosphorylase/phosphoribosyltransferase N-terminal domain"/>
    <property type="match status" value="1"/>
</dbReference>
<feature type="binding site" evidence="5">
    <location>
        <begin position="126"/>
        <end position="134"/>
    </location>
    <ligand>
        <name>5-phospho-alpha-D-ribose 1-diphosphate</name>
        <dbReference type="ChEBI" id="CHEBI:58017"/>
    </ligand>
</feature>
<dbReference type="InterPro" id="IPR005940">
    <property type="entry name" value="Anthranilate_Pribosyl_Tfrase"/>
</dbReference>
<feature type="binding site" evidence="5">
    <location>
        <begin position="101"/>
        <end position="102"/>
    </location>
    <ligand>
        <name>5-phospho-alpha-D-ribose 1-diphosphate</name>
        <dbReference type="ChEBI" id="CHEBI:58017"/>
    </ligand>
</feature>
<feature type="domain" description="Glycosyl transferase family 3" evidence="6">
    <location>
        <begin position="91"/>
        <end position="345"/>
    </location>
</feature>
<feature type="binding site" evidence="5">
    <location>
        <begin position="108"/>
        <end position="111"/>
    </location>
    <ligand>
        <name>5-phospho-alpha-D-ribose 1-diphosphate</name>
        <dbReference type="ChEBI" id="CHEBI:58017"/>
    </ligand>
</feature>
<comment type="pathway">
    <text evidence="5">Amino-acid biosynthesis; L-tryptophan biosynthesis; L-tryptophan from chorismate: step 2/5.</text>
</comment>
<dbReference type="InterPro" id="IPR035902">
    <property type="entry name" value="Nuc_phospho_transferase"/>
</dbReference>
<dbReference type="EC" id="2.4.2.18" evidence="5"/>
<dbReference type="Gene3D" id="1.20.970.10">
    <property type="entry name" value="Transferase, Pyrimidine Nucleoside Phosphorylase, Chain C"/>
    <property type="match status" value="1"/>
</dbReference>
<feature type="binding site" evidence="5">
    <location>
        <position position="98"/>
    </location>
    <ligand>
        <name>anthranilate</name>
        <dbReference type="ChEBI" id="CHEBI:16567"/>
        <label>1</label>
    </ligand>
</feature>
<evidence type="ECO:0000256" key="4">
    <source>
        <dbReference type="ARBA" id="ARBA00023141"/>
    </source>
</evidence>
<keyword evidence="5" id="KW-0460">Magnesium</keyword>
<evidence type="ECO:0000313" key="9">
    <source>
        <dbReference type="Proteomes" id="UP001160334"/>
    </source>
</evidence>
<dbReference type="InterPro" id="IPR036320">
    <property type="entry name" value="Glycosyl_Trfase_fam3_N_dom_sf"/>
</dbReference>
<dbReference type="SUPFAM" id="SSF52418">
    <property type="entry name" value="Nucleoside phosphorylase/phosphoribosyltransferase catalytic domain"/>
    <property type="match status" value="1"/>
</dbReference>
<proteinExistence type="inferred from homology"/>
<feature type="binding site" evidence="5">
    <location>
        <position position="110"/>
    </location>
    <ligand>
        <name>Mg(2+)</name>
        <dbReference type="ChEBI" id="CHEBI:18420"/>
        <label>1</label>
    </ligand>
</feature>
<sequence>MVRQSVAQGTDRVAGAVDRSWPAILGALTDSRDLTADDTAWAMDEIMSDAATSAQIAAFGVALKMKGPTPAELRGLADSMLGHARTVPVSPDVVDIVGTGGDRSNTVNISTMASVVVAASGIRVVKHGNRAASSKSGGADVLEALGVHINLGAADVARCVEEVGIGFCFAPVFHPALRFAGAPRKEIGIPTVFNVLGPLTNPARPRAGLIGCAFEDLIEVIAGVLAERGNSALVVRGDDGLDELTTSTTSVVHVVSGGTVTTKKLDPTDLGIARVPLDALRGGDASDNARVARGIFAGDAGPVRDAVLLNAAGAIAAFDGLEMGLEESLAAGMAKAAHAIDSGAATALLERWAALTVELAAAPR</sequence>
<keyword evidence="5" id="KW-0479">Metal-binding</keyword>
<evidence type="ECO:0000313" key="8">
    <source>
        <dbReference type="EMBL" id="MDH6279622.1"/>
    </source>
</evidence>
<evidence type="ECO:0000256" key="2">
    <source>
        <dbReference type="ARBA" id="ARBA00022679"/>
    </source>
</evidence>
<keyword evidence="2 5" id="KW-0808">Transferase</keyword>
<comment type="cofactor">
    <cofactor evidence="5">
        <name>Mg(2+)</name>
        <dbReference type="ChEBI" id="CHEBI:18420"/>
    </cofactor>
    <text evidence="5">Binds 2 magnesium ions per monomer.</text>
</comment>
<dbReference type="HAMAP" id="MF_00211">
    <property type="entry name" value="TrpD"/>
    <property type="match status" value="1"/>
</dbReference>
<gene>
    <name evidence="5" type="primary">trpD</name>
    <name evidence="8" type="ORF">M2280_000831</name>
</gene>
<comment type="catalytic activity">
    <reaction evidence="5">
        <text>N-(5-phospho-beta-D-ribosyl)anthranilate + diphosphate = 5-phospho-alpha-D-ribose 1-diphosphate + anthranilate</text>
        <dbReference type="Rhea" id="RHEA:11768"/>
        <dbReference type="ChEBI" id="CHEBI:16567"/>
        <dbReference type="ChEBI" id="CHEBI:18277"/>
        <dbReference type="ChEBI" id="CHEBI:33019"/>
        <dbReference type="ChEBI" id="CHEBI:58017"/>
        <dbReference type="EC" id="2.4.2.18"/>
    </reaction>
</comment>
<evidence type="ECO:0000259" key="7">
    <source>
        <dbReference type="Pfam" id="PF02885"/>
    </source>
</evidence>
<feature type="binding site" evidence="5">
    <location>
        <position position="129"/>
    </location>
    <ligand>
        <name>anthranilate</name>
        <dbReference type="ChEBI" id="CHEBI:16567"/>
        <label>1</label>
    </ligand>
</feature>
<evidence type="ECO:0000256" key="1">
    <source>
        <dbReference type="ARBA" id="ARBA00022676"/>
    </source>
</evidence>
<comment type="caution">
    <text evidence="8">The sequence shown here is derived from an EMBL/GenBank/DDBJ whole genome shotgun (WGS) entry which is preliminary data.</text>
</comment>
<dbReference type="PANTHER" id="PTHR43285">
    <property type="entry name" value="ANTHRANILATE PHOSPHORIBOSYLTRANSFERASE"/>
    <property type="match status" value="1"/>
</dbReference>
<feature type="binding site" evidence="5">
    <location>
        <position position="98"/>
    </location>
    <ligand>
        <name>5-phospho-alpha-D-ribose 1-diphosphate</name>
        <dbReference type="ChEBI" id="CHEBI:58017"/>
    </ligand>
</feature>
<dbReference type="InterPro" id="IPR017459">
    <property type="entry name" value="Glycosyl_Trfase_fam3_N_dom"/>
</dbReference>
<dbReference type="GO" id="GO:0004048">
    <property type="term" value="F:anthranilate phosphoribosyltransferase activity"/>
    <property type="evidence" value="ECO:0007669"/>
    <property type="project" value="UniProtKB-EC"/>
</dbReference>
<dbReference type="RefSeq" id="WP_280759016.1">
    <property type="nucleotide sequence ID" value="NZ_JARXVC010000002.1"/>
</dbReference>
<protein>
    <recommendedName>
        <fullName evidence="5">Anthranilate phosphoribosyltransferase</fullName>
        <ecNumber evidence="5">2.4.2.18</ecNumber>
    </recommendedName>
</protein>
<dbReference type="NCBIfam" id="TIGR01245">
    <property type="entry name" value="trpD"/>
    <property type="match status" value="1"/>
</dbReference>
<keyword evidence="9" id="KW-1185">Reference proteome</keyword>
<feature type="binding site" evidence="5">
    <location>
        <position position="184"/>
    </location>
    <ligand>
        <name>anthranilate</name>
        <dbReference type="ChEBI" id="CHEBI:16567"/>
        <label>2</label>
    </ligand>
</feature>
<dbReference type="PANTHER" id="PTHR43285:SF2">
    <property type="entry name" value="ANTHRANILATE PHOSPHORIBOSYLTRANSFERASE"/>
    <property type="match status" value="1"/>
</dbReference>
<comment type="caution">
    <text evidence="5">Lacks conserved residue(s) required for the propagation of feature annotation.</text>
</comment>
<dbReference type="InterPro" id="IPR000312">
    <property type="entry name" value="Glycosyl_Trfase_fam3"/>
</dbReference>
<name>A0ABT6M5N8_9NOCA</name>
<comment type="function">
    <text evidence="5">Catalyzes the transfer of the phosphoribosyl group of 5-phosphorylribose-1-pyrophosphate (PRPP) to anthranilate to yield N-(5'-phosphoribosyl)-anthranilate (PRA).</text>
</comment>
<keyword evidence="5" id="KW-0028">Amino-acid biosynthesis</keyword>
<feature type="domain" description="Glycosyl transferase family 3 N-terminal" evidence="7">
    <location>
        <begin position="24"/>
        <end position="84"/>
    </location>
</feature>
<keyword evidence="1 5" id="KW-0328">Glycosyltransferase</keyword>
<evidence type="ECO:0000259" key="6">
    <source>
        <dbReference type="Pfam" id="PF00591"/>
    </source>
</evidence>
<feature type="binding site" evidence="5">
    <location>
        <position position="242"/>
    </location>
    <ligand>
        <name>Mg(2+)</name>
        <dbReference type="ChEBI" id="CHEBI:18420"/>
        <label>2</label>
    </ligand>
</feature>
<reference evidence="8 9" key="1">
    <citation type="submission" date="2023-04" db="EMBL/GenBank/DDBJ databases">
        <title>Forest soil microbial communities from Buena Vista Peninsula, Colon Province, Panama.</title>
        <authorList>
            <person name="Bouskill N."/>
        </authorList>
    </citation>
    <scope>NUCLEOTIDE SEQUENCE [LARGE SCALE GENOMIC DNA]</scope>
    <source>
        <strain evidence="8 9">CFH S0262</strain>
    </source>
</reference>
<dbReference type="EMBL" id="JARXVC010000002">
    <property type="protein sequence ID" value="MDH6279622.1"/>
    <property type="molecule type" value="Genomic_DNA"/>
</dbReference>
<keyword evidence="3 5" id="KW-0822">Tryptophan biosynthesis</keyword>
<dbReference type="Pfam" id="PF02885">
    <property type="entry name" value="Glycos_trans_3N"/>
    <property type="match status" value="1"/>
</dbReference>
<feature type="binding site" evidence="5">
    <location>
        <position position="243"/>
    </location>
    <ligand>
        <name>Mg(2+)</name>
        <dbReference type="ChEBI" id="CHEBI:18420"/>
        <label>2</label>
    </ligand>
</feature>
<accession>A0ABT6M5N8</accession>
<dbReference type="Proteomes" id="UP001160334">
    <property type="component" value="Unassembled WGS sequence"/>
</dbReference>
<dbReference type="Gene3D" id="3.40.1030.10">
    <property type="entry name" value="Nucleoside phosphorylase/phosphoribosyltransferase catalytic domain"/>
    <property type="match status" value="1"/>
</dbReference>
<comment type="similarity">
    <text evidence="5">Belongs to the anthranilate phosphoribosyltransferase family.</text>
</comment>
<evidence type="ECO:0000256" key="3">
    <source>
        <dbReference type="ARBA" id="ARBA00022822"/>
    </source>
</evidence>